<organism evidence="1 2">
    <name type="scientific">Paramecium sonneborni</name>
    <dbReference type="NCBI Taxonomy" id="65129"/>
    <lineage>
        <taxon>Eukaryota</taxon>
        <taxon>Sar</taxon>
        <taxon>Alveolata</taxon>
        <taxon>Ciliophora</taxon>
        <taxon>Intramacronucleata</taxon>
        <taxon>Oligohymenophorea</taxon>
        <taxon>Peniculida</taxon>
        <taxon>Parameciidae</taxon>
        <taxon>Paramecium</taxon>
    </lineage>
</organism>
<comment type="caution">
    <text evidence="1">The sequence shown here is derived from an EMBL/GenBank/DDBJ whole genome shotgun (WGS) entry which is preliminary data.</text>
</comment>
<dbReference type="Proteomes" id="UP000692954">
    <property type="component" value="Unassembled WGS sequence"/>
</dbReference>
<gene>
    <name evidence="1" type="ORF">PSON_ATCC_30995.1.T0290113</name>
</gene>
<name>A0A8S1MAM1_9CILI</name>
<protein>
    <submittedName>
        <fullName evidence="1">Uncharacterized protein</fullName>
    </submittedName>
</protein>
<reference evidence="1" key="1">
    <citation type="submission" date="2021-01" db="EMBL/GenBank/DDBJ databases">
        <authorList>
            <consortium name="Genoscope - CEA"/>
            <person name="William W."/>
        </authorList>
    </citation>
    <scope>NUCLEOTIDE SEQUENCE</scope>
</reference>
<evidence type="ECO:0000313" key="1">
    <source>
        <dbReference type="EMBL" id="CAD8072334.1"/>
    </source>
</evidence>
<evidence type="ECO:0000313" key="2">
    <source>
        <dbReference type="Proteomes" id="UP000692954"/>
    </source>
</evidence>
<proteinExistence type="predicted"/>
<accession>A0A8S1MAM1</accession>
<dbReference type="EMBL" id="CAJJDN010000029">
    <property type="protein sequence ID" value="CAD8072334.1"/>
    <property type="molecule type" value="Genomic_DNA"/>
</dbReference>
<sequence length="398" mass="46849">MDSDFSQQIVEKIDLIFVNVAKSGNKVLQNRIEEKKNQIYASIPSSSSQILQNIQNRLYINQYLNNFIQYVSKEENLHQQRFFSLIRNSNKAKYQMMFAQKFNKLPKYFKSLENQDISISGLIADQDIINSKVPVNFTVNSHLLLDREVNYIVCMTLIFNDIYDEVIFCHSLSAQKLLKKIPKLNQYEFFKVLDKYLSITINKQENIVSLQSMHPIVHFSPVIKYHENNNQQQFYLIQGMEIIISPTYKIKVIQIFYNQFEILTENYIRKTKKQQYDSKLLIQNASNYILLQPLEDKINHELCAIYDLQQSIKLDNFLKLPNGISVQLKFDGIGFLFEVLKENKNFYTSLSFTEDVHCSAKYINFFIVINNELRIQIDSEGGELFFDKIESKSNIFDK</sequence>
<keyword evidence="2" id="KW-1185">Reference proteome</keyword>
<dbReference type="OrthoDB" id="298911at2759"/>
<dbReference type="AlphaFoldDB" id="A0A8S1MAM1"/>